<keyword evidence="3" id="KW-1185">Reference proteome</keyword>
<dbReference type="GO" id="GO:0030153">
    <property type="term" value="P:bacteriocin immunity"/>
    <property type="evidence" value="ECO:0007669"/>
    <property type="project" value="UniProtKB-KW"/>
</dbReference>
<reference evidence="2 3" key="1">
    <citation type="journal article" date="2015" name="Genome Announc.">
        <title>Expanding the biotechnology potential of lactobacilli through comparative genomics of 213 strains and associated genera.</title>
        <authorList>
            <person name="Sun Z."/>
            <person name="Harris H.M."/>
            <person name="McCann A."/>
            <person name="Guo C."/>
            <person name="Argimon S."/>
            <person name="Zhang W."/>
            <person name="Yang X."/>
            <person name="Jeffery I.B."/>
            <person name="Cooney J.C."/>
            <person name="Kagawa T.F."/>
            <person name="Liu W."/>
            <person name="Song Y."/>
            <person name="Salvetti E."/>
            <person name="Wrobel A."/>
            <person name="Rasinkangas P."/>
            <person name="Parkhill J."/>
            <person name="Rea M.C."/>
            <person name="O'Sullivan O."/>
            <person name="Ritari J."/>
            <person name="Douillard F.P."/>
            <person name="Paul Ross R."/>
            <person name="Yang R."/>
            <person name="Briner A.E."/>
            <person name="Felis G.E."/>
            <person name="de Vos W.M."/>
            <person name="Barrangou R."/>
            <person name="Klaenhammer T.R."/>
            <person name="Caufield P.W."/>
            <person name="Cui Y."/>
            <person name="Zhang H."/>
            <person name="O'Toole P.W."/>
        </authorList>
    </citation>
    <scope>NUCLEOTIDE SEQUENCE [LARGE SCALE GENOMIC DNA]</scope>
    <source>
        <strain evidence="2 3">DSM 24716</strain>
    </source>
</reference>
<dbReference type="AlphaFoldDB" id="A0A0R2LCY5"/>
<dbReference type="EMBL" id="JQCF01000007">
    <property type="protein sequence ID" value="KRN99769.1"/>
    <property type="molecule type" value="Genomic_DNA"/>
</dbReference>
<keyword evidence="1" id="KW-0079">Bacteriocin immunity</keyword>
<dbReference type="SUPFAM" id="SSF109797">
    <property type="entry name" value="Bacteriocin immunity protein-like"/>
    <property type="match status" value="1"/>
</dbReference>
<comment type="caution">
    <text evidence="2">The sequence shown here is derived from an EMBL/GenBank/DDBJ whole genome shotgun (WGS) entry which is preliminary data.</text>
</comment>
<accession>A0A0R2LCY5</accession>
<dbReference type="InterPro" id="IPR023130">
    <property type="entry name" value="Ta0600-like_sf"/>
</dbReference>
<dbReference type="Pfam" id="PF08951">
    <property type="entry name" value="EntA_Immun"/>
    <property type="match status" value="1"/>
</dbReference>
<evidence type="ECO:0008006" key="4">
    <source>
        <dbReference type="Google" id="ProtNLM"/>
    </source>
</evidence>
<dbReference type="OrthoDB" id="2324256at2"/>
<evidence type="ECO:0000313" key="2">
    <source>
        <dbReference type="EMBL" id="KRN99769.1"/>
    </source>
</evidence>
<gene>
    <name evidence="2" type="ORF">IV57_GL002375</name>
</gene>
<dbReference type="Gene3D" id="1.20.1440.50">
    <property type="entry name" value="Ta0600-like"/>
    <property type="match status" value="1"/>
</dbReference>
<organism evidence="2 3">
    <name type="scientific">Companilactobacillus kimchiensis</name>
    <dbReference type="NCBI Taxonomy" id="993692"/>
    <lineage>
        <taxon>Bacteria</taxon>
        <taxon>Bacillati</taxon>
        <taxon>Bacillota</taxon>
        <taxon>Bacilli</taxon>
        <taxon>Lactobacillales</taxon>
        <taxon>Lactobacillaceae</taxon>
        <taxon>Companilactobacillus</taxon>
    </lineage>
</organism>
<protein>
    <recommendedName>
        <fullName evidence="4">Bacteriocin immunity protein</fullName>
    </recommendedName>
</protein>
<dbReference type="InterPro" id="IPR015046">
    <property type="entry name" value="LciA_Immunity-like"/>
</dbReference>
<sequence>MDEKSNNLIKVLGKAYESQLVKNNPDLQKIIAECAKPLMGNNDDKVYFEVITKLTHGVSKYYEAHHNQLPNELKDIYQEIKSDIPEHSINADKLHQLAVDTGLLSFVKL</sequence>
<proteinExistence type="predicted"/>
<evidence type="ECO:0000313" key="3">
    <source>
        <dbReference type="Proteomes" id="UP000051006"/>
    </source>
</evidence>
<name>A0A0R2LCY5_9LACO</name>
<dbReference type="PATRIC" id="fig|993692.3.peg.2419"/>
<dbReference type="RefSeq" id="WP_057880483.1">
    <property type="nucleotide sequence ID" value="NZ_JQCF01000007.1"/>
</dbReference>
<dbReference type="Proteomes" id="UP000051006">
    <property type="component" value="Unassembled WGS sequence"/>
</dbReference>
<evidence type="ECO:0000256" key="1">
    <source>
        <dbReference type="ARBA" id="ARBA00023025"/>
    </source>
</evidence>